<reference evidence="3" key="1">
    <citation type="submission" date="2022-11" db="UniProtKB">
        <authorList>
            <consortium name="WormBaseParasite"/>
        </authorList>
    </citation>
    <scope>IDENTIFICATION</scope>
</reference>
<dbReference type="WBParaSite" id="ACRNAN_scaffold970.g24569.t1">
    <property type="protein sequence ID" value="ACRNAN_scaffold970.g24569.t1"/>
    <property type="gene ID" value="ACRNAN_scaffold970.g24569"/>
</dbReference>
<accession>A0A914ENA0</accession>
<dbReference type="Proteomes" id="UP000887540">
    <property type="component" value="Unplaced"/>
</dbReference>
<dbReference type="AlphaFoldDB" id="A0A914ENA0"/>
<proteinExistence type="inferred from homology"/>
<sequence>MEYKQGAVVNGIREYFYYIDHNGHLFLDDVKHKNFTNCYKDIPFLNLFYTRLKYNDTGRYQTFFPFLSLCGKEHNFVRCYDRPFVFTKIDDEKDSLFVGDSTKVVKIQPSKFCFFPNGRLYHPAPRGDYGLCSDKLIDELYGNFVKEKTGMGTSIQPWEPVAIWWNNNRHILDGELKKFIHSRKEHCNR</sequence>
<evidence type="ECO:0000313" key="3">
    <source>
        <dbReference type="WBParaSite" id="ACRNAN_scaffold970.g24569.t1"/>
    </source>
</evidence>
<evidence type="ECO:0000313" key="2">
    <source>
        <dbReference type="Proteomes" id="UP000887540"/>
    </source>
</evidence>
<evidence type="ECO:0000256" key="1">
    <source>
        <dbReference type="ARBA" id="ARBA00006322"/>
    </source>
</evidence>
<dbReference type="PANTHER" id="PTHR31449">
    <property type="entry name" value="UPF0598 PROTEIN C8ORF82"/>
    <property type="match status" value="1"/>
</dbReference>
<dbReference type="InterPro" id="IPR028108">
    <property type="entry name" value="DUF4505"/>
</dbReference>
<dbReference type="Pfam" id="PF14956">
    <property type="entry name" value="DUF4505"/>
    <property type="match status" value="1"/>
</dbReference>
<comment type="similarity">
    <text evidence="1">Belongs to the UPF0598 family.</text>
</comment>
<protein>
    <submittedName>
        <fullName evidence="3">Uncharacterized protein</fullName>
    </submittedName>
</protein>
<organism evidence="2 3">
    <name type="scientific">Acrobeloides nanus</name>
    <dbReference type="NCBI Taxonomy" id="290746"/>
    <lineage>
        <taxon>Eukaryota</taxon>
        <taxon>Metazoa</taxon>
        <taxon>Ecdysozoa</taxon>
        <taxon>Nematoda</taxon>
        <taxon>Chromadorea</taxon>
        <taxon>Rhabditida</taxon>
        <taxon>Tylenchina</taxon>
        <taxon>Cephalobomorpha</taxon>
        <taxon>Cephaloboidea</taxon>
        <taxon>Cephalobidae</taxon>
        <taxon>Acrobeloides</taxon>
    </lineage>
</organism>
<name>A0A914ENA0_9BILA</name>
<dbReference type="PANTHER" id="PTHR31449:SF3">
    <property type="entry name" value="UPF0598 PROTEIN C8ORF82"/>
    <property type="match status" value="1"/>
</dbReference>
<keyword evidence="2" id="KW-1185">Reference proteome</keyword>